<sequence length="141" mass="15972">MNKLTALEVKRKSGEEPFFSRGQNLPINLLSFWQWSSSDLVGNALRGLVAEYIVTSAVGNPSGIRQEWDSCDVITTEGVKVEVKSSAYIQSWMQNKYSSIQFSIRPTYGWEAATNEYSSEKIRQSDVYVFCLVDTGRKLTR</sequence>
<dbReference type="AlphaFoldDB" id="A0A1I0G6T9"/>
<evidence type="ECO:0000313" key="2">
    <source>
        <dbReference type="Proteomes" id="UP000199345"/>
    </source>
</evidence>
<dbReference type="Proteomes" id="UP000199345">
    <property type="component" value="Unassembled WGS sequence"/>
</dbReference>
<keyword evidence="2" id="KW-1185">Reference proteome</keyword>
<dbReference type="OrthoDB" id="7852255at2"/>
<proteinExistence type="predicted"/>
<reference evidence="2" key="1">
    <citation type="submission" date="2016-10" db="EMBL/GenBank/DDBJ databases">
        <authorList>
            <person name="Varghese N."/>
            <person name="Submissions S."/>
        </authorList>
    </citation>
    <scope>NUCLEOTIDE SEQUENCE [LARGE SCALE GENOMIC DNA]</scope>
    <source>
        <strain evidence="2">Nm71</strain>
    </source>
</reference>
<name>A0A1I0G6T9_9PROT</name>
<dbReference type="RefSeq" id="WP_090661997.1">
    <property type="nucleotide sequence ID" value="NZ_FOIA01000056.1"/>
</dbReference>
<evidence type="ECO:0000313" key="1">
    <source>
        <dbReference type="EMBL" id="SET66590.1"/>
    </source>
</evidence>
<dbReference type="EMBL" id="FOIA01000056">
    <property type="protein sequence ID" value="SET66590.1"/>
    <property type="molecule type" value="Genomic_DNA"/>
</dbReference>
<organism evidence="1 2">
    <name type="scientific">Nitrosomonas marina</name>
    <dbReference type="NCBI Taxonomy" id="917"/>
    <lineage>
        <taxon>Bacteria</taxon>
        <taxon>Pseudomonadati</taxon>
        <taxon>Pseudomonadota</taxon>
        <taxon>Betaproteobacteria</taxon>
        <taxon>Nitrosomonadales</taxon>
        <taxon>Nitrosomonadaceae</taxon>
        <taxon>Nitrosomonas</taxon>
    </lineage>
</organism>
<protein>
    <submittedName>
        <fullName evidence="1">Uncharacterized protein</fullName>
    </submittedName>
</protein>
<gene>
    <name evidence="1" type="ORF">SAMN05216326_1569</name>
</gene>
<accession>A0A1I0G6T9</accession>